<accession>A0ABU2L2F3</accession>
<evidence type="ECO:0000313" key="10">
    <source>
        <dbReference type="Proteomes" id="UP001183388"/>
    </source>
</evidence>
<keyword evidence="8" id="KW-0472">Membrane</keyword>
<keyword evidence="7" id="KW-0732">Signal</keyword>
<comment type="caution">
    <text evidence="9">The sequence shown here is derived from an EMBL/GenBank/DDBJ whole genome shotgun (WGS) entry which is preliminary data.</text>
</comment>
<dbReference type="SUPFAM" id="SSF53850">
    <property type="entry name" value="Periplasmic binding protein-like II"/>
    <property type="match status" value="1"/>
</dbReference>
<evidence type="ECO:0000256" key="8">
    <source>
        <dbReference type="ARBA" id="ARBA00023136"/>
    </source>
</evidence>
<keyword evidence="6" id="KW-0997">Cell inner membrane</keyword>
<proteinExistence type="inferred from homology"/>
<comment type="similarity">
    <text evidence="3">Belongs to the bacterial solute-binding protein SsuA/TauA family.</text>
</comment>
<comment type="subcellular location">
    <subcellularLocation>
        <location evidence="2">Cell inner membrane</location>
    </subcellularLocation>
    <subcellularLocation>
        <location evidence="1">Periplasm</location>
    </subcellularLocation>
</comment>
<sequence>MHIALARARARRPGRRLAAAAAALVLGVLTACGYGSEARNDDRDRAVGGEPLSAETVDVGYFANITHATAVVGLQENGLIRQELAGTRASTQVFNAGPSAIEALNAGDLDVAFLGPSPTINGFAQSGGESLRIVAGAASGGASLVVNPDRVSGPEDLEGARIASPQLGNTQDVALLSHLADEGYQVDPQTGEGDVQVFRISNAEIPAAFSGGDIDGAWVPEPTAATLLSRGAETLLDEGELWQDGRYVVTHVIAAQDFLAQHPDVVEAIVRGVVRTNAWINDNPADAREIFNAELARLPGGGELPAEVLDPAFEHVEFLDDPLAETLRAGAENAVEVGLLDEPDLTGIYDLSILNRVLADQGLPEVTDAGLGAR</sequence>
<keyword evidence="4" id="KW-0813">Transport</keyword>
<evidence type="ECO:0000256" key="4">
    <source>
        <dbReference type="ARBA" id="ARBA00022448"/>
    </source>
</evidence>
<reference evidence="10" key="1">
    <citation type="submission" date="2023-07" db="EMBL/GenBank/DDBJ databases">
        <title>30 novel species of actinomycetes from the DSMZ collection.</title>
        <authorList>
            <person name="Nouioui I."/>
        </authorList>
    </citation>
    <scope>NUCLEOTIDE SEQUENCE [LARGE SCALE GENOMIC DNA]</scope>
    <source>
        <strain evidence="10">DSM 44917</strain>
    </source>
</reference>
<dbReference type="PANTHER" id="PTHR30024:SF47">
    <property type="entry name" value="TAURINE-BINDING PERIPLASMIC PROTEIN"/>
    <property type="match status" value="1"/>
</dbReference>
<evidence type="ECO:0000256" key="5">
    <source>
        <dbReference type="ARBA" id="ARBA00022475"/>
    </source>
</evidence>
<evidence type="ECO:0000256" key="6">
    <source>
        <dbReference type="ARBA" id="ARBA00022519"/>
    </source>
</evidence>
<dbReference type="CDD" id="cd13553">
    <property type="entry name" value="PBP2_NrtA_CpmA_like"/>
    <property type="match status" value="1"/>
</dbReference>
<protein>
    <submittedName>
        <fullName evidence="9">ABC transporter substrate-binding protein</fullName>
    </submittedName>
</protein>
<gene>
    <name evidence="9" type="ORF">RM780_01990</name>
</gene>
<keyword evidence="10" id="KW-1185">Reference proteome</keyword>
<evidence type="ECO:0000256" key="1">
    <source>
        <dbReference type="ARBA" id="ARBA00004418"/>
    </source>
</evidence>
<dbReference type="EMBL" id="JAVREN010000002">
    <property type="protein sequence ID" value="MDT0305733.1"/>
    <property type="molecule type" value="Genomic_DNA"/>
</dbReference>
<evidence type="ECO:0000256" key="3">
    <source>
        <dbReference type="ARBA" id="ARBA00010742"/>
    </source>
</evidence>
<evidence type="ECO:0000256" key="2">
    <source>
        <dbReference type="ARBA" id="ARBA00004533"/>
    </source>
</evidence>
<keyword evidence="5" id="KW-1003">Cell membrane</keyword>
<name>A0ABU2L2F3_9ACTN</name>
<dbReference type="InterPro" id="IPR044527">
    <property type="entry name" value="NrtA/CpmA_ABC-bd_dom"/>
</dbReference>
<dbReference type="PANTHER" id="PTHR30024">
    <property type="entry name" value="ALIPHATIC SULFONATES-BINDING PROTEIN-RELATED"/>
    <property type="match status" value="1"/>
</dbReference>
<dbReference type="Proteomes" id="UP001183388">
    <property type="component" value="Unassembled WGS sequence"/>
</dbReference>
<dbReference type="RefSeq" id="WP_311628642.1">
    <property type="nucleotide sequence ID" value="NZ_JAVREN010000002.1"/>
</dbReference>
<dbReference type="Gene3D" id="3.40.190.10">
    <property type="entry name" value="Periplasmic binding protein-like II"/>
    <property type="match status" value="2"/>
</dbReference>
<evidence type="ECO:0000256" key="7">
    <source>
        <dbReference type="ARBA" id="ARBA00022729"/>
    </source>
</evidence>
<organism evidence="9 10">
    <name type="scientific">Streptomyces boetiae</name>
    <dbReference type="NCBI Taxonomy" id="3075541"/>
    <lineage>
        <taxon>Bacteria</taxon>
        <taxon>Bacillati</taxon>
        <taxon>Actinomycetota</taxon>
        <taxon>Actinomycetes</taxon>
        <taxon>Kitasatosporales</taxon>
        <taxon>Streptomycetaceae</taxon>
        <taxon>Streptomyces</taxon>
    </lineage>
</organism>
<dbReference type="Pfam" id="PF13379">
    <property type="entry name" value="NMT1_2"/>
    <property type="match status" value="1"/>
</dbReference>
<dbReference type="PROSITE" id="PS51257">
    <property type="entry name" value="PROKAR_LIPOPROTEIN"/>
    <property type="match status" value="1"/>
</dbReference>
<evidence type="ECO:0000313" key="9">
    <source>
        <dbReference type="EMBL" id="MDT0305733.1"/>
    </source>
</evidence>